<gene>
    <name evidence="14" type="ORF">WICMUC_002055</name>
</gene>
<evidence type="ECO:0000256" key="12">
    <source>
        <dbReference type="RuleBase" id="RU363075"/>
    </source>
</evidence>
<feature type="transmembrane region" description="Helical" evidence="12">
    <location>
        <begin position="163"/>
        <end position="182"/>
    </location>
</feature>
<comment type="caution">
    <text evidence="14">The sequence shown here is derived from an EMBL/GenBank/DDBJ whole genome shotgun (WGS) entry which is preliminary data.</text>
</comment>
<dbReference type="EC" id="2.4.1.-" evidence="12"/>
<comment type="similarity">
    <text evidence="3 12">Belongs to the glycosyltransferase 22 family.</text>
</comment>
<keyword evidence="8 12" id="KW-1133">Transmembrane helix</keyword>
<evidence type="ECO:0000256" key="10">
    <source>
        <dbReference type="ARBA" id="ARBA00044721"/>
    </source>
</evidence>
<feature type="transmembrane region" description="Helical" evidence="12">
    <location>
        <begin position="383"/>
        <end position="407"/>
    </location>
</feature>
<dbReference type="PANTHER" id="PTHR22760:SF1">
    <property type="entry name" value="DOL-P-MAN:MAN(7)GLCNAC(2)-PP-DOL ALPHA-1,6-MANNOSYLTRANSFERASE"/>
    <property type="match status" value="1"/>
</dbReference>
<feature type="transmembrane region" description="Helical" evidence="12">
    <location>
        <begin position="210"/>
        <end position="237"/>
    </location>
</feature>
<accession>A0A9P8PSC7</accession>
<evidence type="ECO:0000256" key="2">
    <source>
        <dbReference type="ARBA" id="ARBA00004922"/>
    </source>
</evidence>
<feature type="compositionally biased region" description="Polar residues" evidence="13">
    <location>
        <begin position="670"/>
        <end position="698"/>
    </location>
</feature>
<dbReference type="GO" id="GO:0006487">
    <property type="term" value="P:protein N-linked glycosylation"/>
    <property type="evidence" value="ECO:0007669"/>
    <property type="project" value="TreeGrafter"/>
</dbReference>
<dbReference type="Pfam" id="PF03901">
    <property type="entry name" value="Glyco_transf_22"/>
    <property type="match status" value="1"/>
</dbReference>
<dbReference type="GO" id="GO:0052917">
    <property type="term" value="F:dol-P-Man:Man(7)GlcNAc(2)-PP-Dol alpha-1,6-mannosyltransferase activity"/>
    <property type="evidence" value="ECO:0007669"/>
    <property type="project" value="UniProtKB-EC"/>
</dbReference>
<dbReference type="GO" id="GO:0005789">
    <property type="term" value="C:endoplasmic reticulum membrane"/>
    <property type="evidence" value="ECO:0007669"/>
    <property type="project" value="UniProtKB-SubCell"/>
</dbReference>
<evidence type="ECO:0000256" key="6">
    <source>
        <dbReference type="ARBA" id="ARBA00022692"/>
    </source>
</evidence>
<evidence type="ECO:0000313" key="15">
    <source>
        <dbReference type="Proteomes" id="UP000769528"/>
    </source>
</evidence>
<feature type="transmembrane region" description="Helical" evidence="12">
    <location>
        <begin position="356"/>
        <end position="376"/>
    </location>
</feature>
<feature type="compositionally biased region" description="Acidic residues" evidence="13">
    <location>
        <begin position="580"/>
        <end position="598"/>
    </location>
</feature>
<dbReference type="InterPro" id="IPR005599">
    <property type="entry name" value="GPI_mannosylTrfase"/>
</dbReference>
<evidence type="ECO:0000256" key="8">
    <source>
        <dbReference type="ARBA" id="ARBA00022989"/>
    </source>
</evidence>
<proteinExistence type="inferred from homology"/>
<feature type="transmembrane region" description="Helical" evidence="12">
    <location>
        <begin position="249"/>
        <end position="269"/>
    </location>
</feature>
<evidence type="ECO:0000256" key="9">
    <source>
        <dbReference type="ARBA" id="ARBA00023136"/>
    </source>
</evidence>
<evidence type="ECO:0000256" key="11">
    <source>
        <dbReference type="ARBA" id="ARBA00048899"/>
    </source>
</evidence>
<sequence>MFSMIFDPFIFIIIGFYAVAALFTKVEESFNMHAIHDFLYHGLDVSKFDHNEFPGAVPRTFIGSIVISSIVKPILHYVPEEISKIDVSFMCRVTLGIFNGASLIYLKNVLYSVIKKHDRNIEKNDKSVKIIEKVKTKQSKDKSIKPATRGKQSPAERIGYRSFSFWFAIIQFSQFHLIYYASRTLPNFFALPLTNIAFAQLYKGNFSTSISILAFTTIVFRIELVALTLSVGLFLFYYKKLTIDQLIRAGSIGGIIGALLSGTVDSYFWKRFTIPEIGSFLFNVVEGKSSEWGTDPFYTYFTRVASKLFLPPYVPLLAVFGYFFEPTGNQTLKISVLASLLYIFLLSFQPHKEWRFIVYTIPVFNLAGANGATVIFSKSFKSVWYRLLLPVILGSAALSLLLSTLWVQVSLQNYPGGQAMYLFYSILRRGLETGLIEPSSNITAYIDVTTKMTGATLFADLSTGLPVNINYDKSESPEDITARWNTFDYLITAHKDPETLLEVDGYKWEKLETAQAYAGINPKMFGKVDFVKVAGTVWSDKSLIPFYLATQRFLDVQDAICIYGKTKIEETEDGEKSQDIEDYDNYDDQEERDDEFGYLEENYKIDEQDNSSFKTEEDNSDDLSEQNGFDYQRESSNFVEVEGQDEFNFDIQEEQDNANYTEKHHASEYTEVQGSSEMANEQNRVGNSEEQESFNFKNEQNEVVEL</sequence>
<keyword evidence="9 12" id="KW-0472">Membrane</keyword>
<evidence type="ECO:0000313" key="14">
    <source>
        <dbReference type="EMBL" id="KAH3676424.1"/>
    </source>
</evidence>
<evidence type="ECO:0000256" key="5">
    <source>
        <dbReference type="ARBA" id="ARBA00022679"/>
    </source>
</evidence>
<organism evidence="14 15">
    <name type="scientific">Wickerhamomyces mucosus</name>
    <dbReference type="NCBI Taxonomy" id="1378264"/>
    <lineage>
        <taxon>Eukaryota</taxon>
        <taxon>Fungi</taxon>
        <taxon>Dikarya</taxon>
        <taxon>Ascomycota</taxon>
        <taxon>Saccharomycotina</taxon>
        <taxon>Saccharomycetes</taxon>
        <taxon>Phaffomycetales</taxon>
        <taxon>Wickerhamomycetaceae</taxon>
        <taxon>Wickerhamomyces</taxon>
    </lineage>
</organism>
<dbReference type="Proteomes" id="UP000769528">
    <property type="component" value="Unassembled WGS sequence"/>
</dbReference>
<comment type="subcellular location">
    <subcellularLocation>
        <location evidence="1 12">Endoplasmic reticulum membrane</location>
        <topology evidence="1 12">Multi-pass membrane protein</topology>
    </subcellularLocation>
</comment>
<reference evidence="14" key="1">
    <citation type="journal article" date="2021" name="Open Biol.">
        <title>Shared evolutionary footprints suggest mitochondrial oxidative damage underlies multiple complex I losses in fungi.</title>
        <authorList>
            <person name="Schikora-Tamarit M.A."/>
            <person name="Marcet-Houben M."/>
            <person name="Nosek J."/>
            <person name="Gabaldon T."/>
        </authorList>
    </citation>
    <scope>NUCLEOTIDE SEQUENCE</scope>
    <source>
        <strain evidence="14">CBS6341</strain>
    </source>
</reference>
<reference evidence="14" key="2">
    <citation type="submission" date="2021-01" db="EMBL/GenBank/DDBJ databases">
        <authorList>
            <person name="Schikora-Tamarit M.A."/>
        </authorList>
    </citation>
    <scope>NUCLEOTIDE SEQUENCE</scope>
    <source>
        <strain evidence="14">CBS6341</strain>
    </source>
</reference>
<feature type="region of interest" description="Disordered" evidence="13">
    <location>
        <begin position="571"/>
        <end position="628"/>
    </location>
</feature>
<dbReference type="PANTHER" id="PTHR22760">
    <property type="entry name" value="GLYCOSYLTRANSFERASE"/>
    <property type="match status" value="1"/>
</dbReference>
<evidence type="ECO:0000256" key="7">
    <source>
        <dbReference type="ARBA" id="ARBA00022824"/>
    </source>
</evidence>
<feature type="transmembrane region" description="Helical" evidence="12">
    <location>
        <begin position="304"/>
        <end position="324"/>
    </location>
</feature>
<keyword evidence="15" id="KW-1185">Reference proteome</keyword>
<dbReference type="OrthoDB" id="19039at2759"/>
<dbReference type="AlphaFoldDB" id="A0A9P8PSC7"/>
<feature type="transmembrane region" description="Helical" evidence="12">
    <location>
        <begin position="6"/>
        <end position="23"/>
    </location>
</feature>
<keyword evidence="5" id="KW-0808">Transferase</keyword>
<keyword evidence="7 12" id="KW-0256">Endoplasmic reticulum</keyword>
<evidence type="ECO:0000256" key="4">
    <source>
        <dbReference type="ARBA" id="ARBA00022676"/>
    </source>
</evidence>
<feature type="region of interest" description="Disordered" evidence="13">
    <location>
        <begin position="651"/>
        <end position="706"/>
    </location>
</feature>
<evidence type="ECO:0000256" key="3">
    <source>
        <dbReference type="ARBA" id="ARBA00007063"/>
    </source>
</evidence>
<comment type="catalytic activity">
    <reaction evidence="11">
        <text>an alpha-D-Man-(1-&gt;2)-alpha-D-Man-(1-&gt;2)-alpha-D-Man-(1-&gt;3)-[alpha-D-Man-(1-&gt;2)-alpha-D-Man-(1-&gt;3)-alpha-D-Man-(1-&gt;6)]-beta-D-Man-(1-&gt;4)-beta-D-GlcNAc-(1-&gt;4)-alpha-D-GlcNAc-diphospho-di-trans,poly-cis-dolichol + a di-trans,poly-cis-dolichyl beta-D-mannosyl phosphate = an alpha-D-Man-(1-&gt;2)-alpha-D-Man-(1-&gt;2)-alpha-D-Man-(1-&gt;3)-[alpha-D-Man-(1-&gt;2)-alpha-D-Man-(1-&gt;3)-[alpha-D-Man-(1-&gt;6)]-alpha-D-Man-(1-&gt;6)]-beta-D-Man-(1-&gt;4)-beta-D-GlcNAc-(1-&gt;4)-alpha-D-GlcNAc-diphospho-di-trans,poly-cis-dolichol + a di-trans,poly-cis-dolichyl phosphate + H(+)</text>
        <dbReference type="Rhea" id="RHEA:29535"/>
        <dbReference type="Rhea" id="RHEA-COMP:19498"/>
        <dbReference type="Rhea" id="RHEA-COMP:19501"/>
        <dbReference type="Rhea" id="RHEA-COMP:19518"/>
        <dbReference type="Rhea" id="RHEA-COMP:19519"/>
        <dbReference type="ChEBI" id="CHEBI:15378"/>
        <dbReference type="ChEBI" id="CHEBI:57683"/>
        <dbReference type="ChEBI" id="CHEBI:58211"/>
        <dbReference type="ChEBI" id="CHEBI:132517"/>
        <dbReference type="ChEBI" id="CHEBI:132519"/>
        <dbReference type="EC" id="2.4.1.260"/>
    </reaction>
    <physiologicalReaction direction="left-to-right" evidence="11">
        <dbReference type="Rhea" id="RHEA:29536"/>
    </physiologicalReaction>
</comment>
<dbReference type="EMBL" id="JAEUBF010000637">
    <property type="protein sequence ID" value="KAH3676424.1"/>
    <property type="molecule type" value="Genomic_DNA"/>
</dbReference>
<comment type="function">
    <text evidence="10">Mannosyltransferase that operates in the biosynthetic pathway of dolichol-linked oligosaccharides, the glycan precursors employed in protein asparagine (N)-glycosylation. The assembly of dolichol-linked oligosaccharides begins on the cytosolic side of the endoplasmic reticulum membrane and finishes in its lumen. The sequential addition of sugars to dolichol pyrophosphate produces dolichol-linked oligosaccharides containing fourteen sugars, including two GlcNAcs, nine mannoses and three glucoses. Once assembled, the oligosaccharide is transferred from the lipid to nascent proteins by oligosaccharyltransferases. In the lumen of the endoplasmic reticulum, adds the eighth mannose residue in an alpha-1,6 linkage onto Man(7)GlcNAc(2)-PP-dolichol to produce Man(8)GlcNAc(2)-PP-dolichol.</text>
</comment>
<feature type="transmembrane region" description="Helical" evidence="12">
    <location>
        <begin position="331"/>
        <end position="350"/>
    </location>
</feature>
<name>A0A9P8PSC7_9ASCO</name>
<protein>
    <recommendedName>
        <fullName evidence="12">Mannosyltransferase</fullName>
        <ecNumber evidence="12">2.4.1.-</ecNumber>
    </recommendedName>
</protein>
<keyword evidence="4 12" id="KW-0328">Glycosyltransferase</keyword>
<comment type="pathway">
    <text evidence="2">Protein modification; protein glycosylation.</text>
</comment>
<evidence type="ECO:0000256" key="13">
    <source>
        <dbReference type="SAM" id="MobiDB-lite"/>
    </source>
</evidence>
<keyword evidence="6 12" id="KW-0812">Transmembrane</keyword>
<evidence type="ECO:0000256" key="1">
    <source>
        <dbReference type="ARBA" id="ARBA00004477"/>
    </source>
</evidence>